<dbReference type="AlphaFoldDB" id="A0A6C0Y678"/>
<keyword evidence="2" id="KW-0614">Plasmid</keyword>
<keyword evidence="1" id="KW-1133">Transmembrane helix</keyword>
<evidence type="ECO:0000313" key="3">
    <source>
        <dbReference type="Proteomes" id="UP000503440"/>
    </source>
</evidence>
<keyword evidence="1" id="KW-0472">Membrane</keyword>
<accession>A0A6C0Y678</accession>
<feature type="transmembrane region" description="Helical" evidence="1">
    <location>
        <begin position="47"/>
        <end position="64"/>
    </location>
</feature>
<protein>
    <submittedName>
        <fullName evidence="2">Uncharacterized protein</fullName>
    </submittedName>
</protein>
<feature type="transmembrane region" description="Helical" evidence="1">
    <location>
        <begin position="115"/>
        <end position="135"/>
    </location>
</feature>
<dbReference type="RefSeq" id="WP_163146420.1">
    <property type="nucleotide sequence ID" value="NZ_CP044456.1"/>
</dbReference>
<dbReference type="EMBL" id="CP044456">
    <property type="protein sequence ID" value="QIC71761.1"/>
    <property type="molecule type" value="Genomic_DNA"/>
</dbReference>
<geneLocation type="plasmid" evidence="3">
    <name>pb18-1</name>
</geneLocation>
<reference evidence="2 3" key="1">
    <citation type="submission" date="2019-09" db="EMBL/GenBank/DDBJ databases">
        <title>Non-baumannii Acinetobacter spp. carrying blaNDM-1 isolated in China.</title>
        <authorList>
            <person name="Cui C."/>
            <person name="Chen C."/>
            <person name="Sun J."/>
            <person name="Liu Y."/>
        </authorList>
    </citation>
    <scope>NUCLEOTIDE SEQUENCE [LARGE SCALE GENOMIC DNA]</scope>
    <source>
        <strain evidence="2 3">B18</strain>
        <plasmid evidence="3">pb18-1</plasmid>
    </source>
</reference>
<organism evidence="2 3">
    <name type="scientific">Acinetobacter indicus</name>
    <dbReference type="NCBI Taxonomy" id="756892"/>
    <lineage>
        <taxon>Bacteria</taxon>
        <taxon>Pseudomonadati</taxon>
        <taxon>Pseudomonadota</taxon>
        <taxon>Gammaproteobacteria</taxon>
        <taxon>Moraxellales</taxon>
        <taxon>Moraxellaceae</taxon>
        <taxon>Acinetobacter</taxon>
    </lineage>
</organism>
<proteinExistence type="predicted"/>
<feature type="transmembrane region" description="Helical" evidence="1">
    <location>
        <begin position="21"/>
        <end position="41"/>
    </location>
</feature>
<gene>
    <name evidence="2" type="ORF">FSC09_15325</name>
</gene>
<sequence>MSENRAGVEARGYLRTNKLNKFLLLILNLAIWGSYLCGYTGDLETAGLFSISVVINVIFLKMAITHVKRDALATGYSSKENSIFDILSKFSEDIKGSPEERIEYRKKHELLSARLDATATMITSLVLTLIFWLIFTIKAIF</sequence>
<dbReference type="Proteomes" id="UP000503440">
    <property type="component" value="Plasmid pB18-1"/>
</dbReference>
<evidence type="ECO:0000313" key="2">
    <source>
        <dbReference type="EMBL" id="QIC71761.1"/>
    </source>
</evidence>
<evidence type="ECO:0000256" key="1">
    <source>
        <dbReference type="SAM" id="Phobius"/>
    </source>
</evidence>
<keyword evidence="1" id="KW-0812">Transmembrane</keyword>
<name>A0A6C0Y678_9GAMM</name>